<dbReference type="AlphaFoldDB" id="A0A660SK44"/>
<gene>
    <name evidence="1" type="ORF">DRP53_02390</name>
</gene>
<evidence type="ECO:0000313" key="1">
    <source>
        <dbReference type="EMBL" id="RKX71215.1"/>
    </source>
</evidence>
<organism evidence="1 2">
    <name type="scientific">candidate division WOR-3 bacterium</name>
    <dbReference type="NCBI Taxonomy" id="2052148"/>
    <lineage>
        <taxon>Bacteria</taxon>
        <taxon>Bacteria division WOR-3</taxon>
    </lineage>
</organism>
<comment type="caution">
    <text evidence="1">The sequence shown here is derived from an EMBL/GenBank/DDBJ whole genome shotgun (WGS) entry which is preliminary data.</text>
</comment>
<accession>A0A660SK44</accession>
<sequence>MKLLIIPLIISLAYGGLGIGTKTSYDFELATATIRYYTPQGIGFDGQFGFVFDGGDQFLFGGSMILPTIAAKFSNLNLNGGISYFNYDREGMGPDISLLEIYFYPEVELSLSNRSFHLEFGLPLFSLAFDLENDDTIVSIFMKRSWSSPLLGCHYYF</sequence>
<dbReference type="EMBL" id="QNBE01000014">
    <property type="protein sequence ID" value="RKX71215.1"/>
    <property type="molecule type" value="Genomic_DNA"/>
</dbReference>
<name>A0A660SK44_UNCW3</name>
<dbReference type="Proteomes" id="UP000268469">
    <property type="component" value="Unassembled WGS sequence"/>
</dbReference>
<proteinExistence type="predicted"/>
<protein>
    <submittedName>
        <fullName evidence="1">Uncharacterized protein</fullName>
    </submittedName>
</protein>
<reference evidence="1 2" key="1">
    <citation type="submission" date="2018-06" db="EMBL/GenBank/DDBJ databases">
        <title>Extensive metabolic versatility and redundancy in microbially diverse, dynamic hydrothermal sediments.</title>
        <authorList>
            <person name="Dombrowski N."/>
            <person name="Teske A."/>
            <person name="Baker B.J."/>
        </authorList>
    </citation>
    <scope>NUCLEOTIDE SEQUENCE [LARGE SCALE GENOMIC DNA]</scope>
    <source>
        <strain evidence="1">B36_G15</strain>
    </source>
</reference>
<evidence type="ECO:0000313" key="2">
    <source>
        <dbReference type="Proteomes" id="UP000268469"/>
    </source>
</evidence>